<comment type="caution">
    <text evidence="8">The sequence shown here is derived from an EMBL/GenBank/DDBJ whole genome shotgun (WGS) entry which is preliminary data.</text>
</comment>
<evidence type="ECO:0000256" key="2">
    <source>
        <dbReference type="ARBA" id="ARBA00005995"/>
    </source>
</evidence>
<evidence type="ECO:0000259" key="7">
    <source>
        <dbReference type="Pfam" id="PF01593"/>
    </source>
</evidence>
<dbReference type="InterPro" id="IPR050703">
    <property type="entry name" value="Flavin_MAO"/>
</dbReference>
<reference evidence="8 9" key="1">
    <citation type="submission" date="2019-06" db="EMBL/GenBank/DDBJ databases">
        <title>Draft genome sequence of the filamentous fungus Phialemoniopsis curvata isolated from diesel fuel.</title>
        <authorList>
            <person name="Varaljay V.A."/>
            <person name="Lyon W.J."/>
            <person name="Crouch A.L."/>
            <person name="Drake C.E."/>
            <person name="Hollomon J.M."/>
            <person name="Nadeau L.J."/>
            <person name="Nunn H.S."/>
            <person name="Stevenson B.S."/>
            <person name="Bojanowski C.L."/>
            <person name="Crookes-Goodson W.J."/>
        </authorList>
    </citation>
    <scope>NUCLEOTIDE SEQUENCE [LARGE SCALE GENOMIC DNA]</scope>
    <source>
        <strain evidence="8 9">D216</strain>
    </source>
</reference>
<dbReference type="InParanoid" id="A0A507AZH0"/>
<gene>
    <name evidence="8" type="ORF">E0L32_003884</name>
</gene>
<keyword evidence="6" id="KW-0274">FAD</keyword>
<keyword evidence="3 6" id="KW-0560">Oxidoreductase</keyword>
<dbReference type="Proteomes" id="UP000319257">
    <property type="component" value="Unassembled WGS sequence"/>
</dbReference>
<comment type="cofactor">
    <cofactor evidence="1 6">
        <name>FAD</name>
        <dbReference type="ChEBI" id="CHEBI:57692"/>
    </cofactor>
</comment>
<feature type="binding site" evidence="5">
    <location>
        <position position="375"/>
    </location>
    <ligand>
        <name>substrate</name>
    </ligand>
</feature>
<feature type="binding site" evidence="5">
    <location>
        <begin position="72"/>
        <end position="73"/>
    </location>
    <ligand>
        <name>FAD</name>
        <dbReference type="ChEBI" id="CHEBI:57692"/>
    </ligand>
</feature>
<evidence type="ECO:0000256" key="5">
    <source>
        <dbReference type="PIRSR" id="PIRSR601613-1"/>
    </source>
</evidence>
<dbReference type="PRINTS" id="PR00757">
    <property type="entry name" value="AMINEOXDASEF"/>
</dbReference>
<proteinExistence type="inferred from homology"/>
<dbReference type="Gene3D" id="3.50.50.60">
    <property type="entry name" value="FAD/NAD(P)-binding domain"/>
    <property type="match status" value="1"/>
</dbReference>
<keyword evidence="6" id="KW-0285">Flavoprotein</keyword>
<dbReference type="InterPro" id="IPR036188">
    <property type="entry name" value="FAD/NAD-bd_sf"/>
</dbReference>
<sequence length="493" mass="54507">MSSPSHLSTTKDGYRYDVARDQVTTGCQTEAVKSSSAHTEASYDVIIIGCGFTGLAAARDLSIAGKRVLLLEARDRIGGRTYTTHVDGHNYEMGGTWIHWLQPHVWAEVTRYGLVDNVKMSTCMSKEADVSYLNDAKDGTIRERPEKTDERLLPLIHKLMDIDGDGGETVFPQPWLPLENREVWGAWDISLQERVDQLDISQADRDFVLSWLSMNTCSAPAQSSFLNLLRLYSLSGYEFNIFMEICGKYKLKDGTSRLASAIYSEFTGDSQFNCIVKSISSTREGMVVTSKDGRSFSGKEVICTIPLHCLPDVEFSPPLPSAFVTAKHANFGGKVHLHSSSPVDPWFGVSDGHHSVCAAFTESPSAQGGTHLVSFAVSDKLIAKHHIKDNPKAYIEAVTNDVTPNSVHMETTHLVWHDWARDEFSKGAWGSYGPKQLSNGLGEIMRNTKVSEGLQLVNSDWASGWVGYIDGALEMGRKAARDVKLHLDGIDRR</sequence>
<evidence type="ECO:0000256" key="1">
    <source>
        <dbReference type="ARBA" id="ARBA00001974"/>
    </source>
</evidence>
<dbReference type="PANTHER" id="PTHR43563">
    <property type="entry name" value="AMINE OXIDASE"/>
    <property type="match status" value="1"/>
</dbReference>
<accession>A0A507AZH0</accession>
<dbReference type="InterPro" id="IPR001613">
    <property type="entry name" value="Flavin_amine_oxidase"/>
</dbReference>
<feature type="binding site" evidence="5">
    <location>
        <position position="53"/>
    </location>
    <ligand>
        <name>FAD</name>
        <dbReference type="ChEBI" id="CHEBI:57692"/>
    </ligand>
</feature>
<comment type="similarity">
    <text evidence="2 6">Belongs to the flavin monoamine oxidase family.</text>
</comment>
<organism evidence="8 9">
    <name type="scientific">Thyridium curvatum</name>
    <dbReference type="NCBI Taxonomy" id="1093900"/>
    <lineage>
        <taxon>Eukaryota</taxon>
        <taxon>Fungi</taxon>
        <taxon>Dikarya</taxon>
        <taxon>Ascomycota</taxon>
        <taxon>Pezizomycotina</taxon>
        <taxon>Sordariomycetes</taxon>
        <taxon>Sordariomycetidae</taxon>
        <taxon>Thyridiales</taxon>
        <taxon>Thyridiaceae</taxon>
        <taxon>Thyridium</taxon>
    </lineage>
</organism>
<feature type="domain" description="Amine oxidase" evidence="7">
    <location>
        <begin position="52"/>
        <end position="483"/>
    </location>
</feature>
<evidence type="ECO:0000313" key="8">
    <source>
        <dbReference type="EMBL" id="TPX16235.1"/>
    </source>
</evidence>
<dbReference type="GO" id="GO:0097621">
    <property type="term" value="F:monoamine oxidase activity"/>
    <property type="evidence" value="ECO:0007669"/>
    <property type="project" value="UniProtKB-EC"/>
</dbReference>
<dbReference type="EMBL" id="SKBQ01000018">
    <property type="protein sequence ID" value="TPX16235.1"/>
    <property type="molecule type" value="Genomic_DNA"/>
</dbReference>
<keyword evidence="9" id="KW-1185">Reference proteome</keyword>
<dbReference type="Gene3D" id="1.10.405.10">
    <property type="entry name" value="Guanine Nucleotide Dissociation Inhibitor, domain 1"/>
    <property type="match status" value="1"/>
</dbReference>
<feature type="binding site" evidence="5">
    <location>
        <position position="276"/>
    </location>
    <ligand>
        <name>FAD</name>
        <dbReference type="ChEBI" id="CHEBI:57692"/>
    </ligand>
</feature>
<evidence type="ECO:0000256" key="6">
    <source>
        <dbReference type="RuleBase" id="RU362067"/>
    </source>
</evidence>
<dbReference type="RefSeq" id="XP_030997946.1">
    <property type="nucleotide sequence ID" value="XM_031138232.1"/>
</dbReference>
<evidence type="ECO:0000256" key="3">
    <source>
        <dbReference type="ARBA" id="ARBA00023002"/>
    </source>
</evidence>
<dbReference type="AlphaFoldDB" id="A0A507AZH0"/>
<dbReference type="GeneID" id="41971331"/>
<dbReference type="OrthoDB" id="7777654at2759"/>
<dbReference type="PANTHER" id="PTHR43563:SF1">
    <property type="entry name" value="AMINE OXIDASE [FLAVIN-CONTAINING] B"/>
    <property type="match status" value="1"/>
</dbReference>
<name>A0A507AZH0_9PEZI</name>
<dbReference type="SUPFAM" id="SSF51905">
    <property type="entry name" value="FAD/NAD(P)-binding domain"/>
    <property type="match status" value="1"/>
</dbReference>
<dbReference type="Gene3D" id="3.90.660.10">
    <property type="match status" value="1"/>
</dbReference>
<dbReference type="EC" id="1.4.3.-" evidence="6"/>
<evidence type="ECO:0000256" key="4">
    <source>
        <dbReference type="ARBA" id="ARBA00048448"/>
    </source>
</evidence>
<evidence type="ECO:0000313" key="9">
    <source>
        <dbReference type="Proteomes" id="UP000319257"/>
    </source>
</evidence>
<comment type="catalytic activity">
    <reaction evidence="4">
        <text>a secondary aliphatic amine + O2 + H2O = a primary amine + an aldehyde + H2O2</text>
        <dbReference type="Rhea" id="RHEA:26414"/>
        <dbReference type="ChEBI" id="CHEBI:15377"/>
        <dbReference type="ChEBI" id="CHEBI:15379"/>
        <dbReference type="ChEBI" id="CHEBI:16240"/>
        <dbReference type="ChEBI" id="CHEBI:17478"/>
        <dbReference type="ChEBI" id="CHEBI:58855"/>
        <dbReference type="ChEBI" id="CHEBI:65296"/>
        <dbReference type="EC" id="1.4.3.4"/>
    </reaction>
</comment>
<dbReference type="InterPro" id="IPR002937">
    <property type="entry name" value="Amino_oxidase"/>
</dbReference>
<dbReference type="Pfam" id="PF01593">
    <property type="entry name" value="Amino_oxidase"/>
    <property type="match status" value="1"/>
</dbReference>
<protein>
    <recommendedName>
        <fullName evidence="6">Amine oxidase</fullName>
        <ecNumber evidence="6">1.4.3.-</ecNumber>
    </recommendedName>
</protein>
<dbReference type="STRING" id="1093900.A0A507AZH0"/>